<proteinExistence type="predicted"/>
<name>A0A848CUG8_ANEAE</name>
<feature type="transmembrane region" description="Helical" evidence="1">
    <location>
        <begin position="116"/>
        <end position="134"/>
    </location>
</feature>
<protein>
    <recommendedName>
        <fullName evidence="4">VanZ-like domain-containing protein</fullName>
    </recommendedName>
</protein>
<evidence type="ECO:0000313" key="3">
    <source>
        <dbReference type="Proteomes" id="UP000561326"/>
    </source>
</evidence>
<keyword evidence="1" id="KW-1133">Transmembrane helix</keyword>
<feature type="transmembrane region" description="Helical" evidence="1">
    <location>
        <begin position="57"/>
        <end position="74"/>
    </location>
</feature>
<organism evidence="2 3">
    <name type="scientific">Aneurinibacillus aneurinilyticus</name>
    <name type="common">Bacillus aneurinolyticus</name>
    <dbReference type="NCBI Taxonomy" id="1391"/>
    <lineage>
        <taxon>Bacteria</taxon>
        <taxon>Bacillati</taxon>
        <taxon>Bacillota</taxon>
        <taxon>Bacilli</taxon>
        <taxon>Bacillales</taxon>
        <taxon>Paenibacillaceae</taxon>
        <taxon>Aneurinibacillus group</taxon>
        <taxon>Aneurinibacillus</taxon>
    </lineage>
</organism>
<dbReference type="Proteomes" id="UP000561326">
    <property type="component" value="Unassembled WGS sequence"/>
</dbReference>
<keyword evidence="1" id="KW-0812">Transmembrane</keyword>
<dbReference type="EMBL" id="JABAGO010000016">
    <property type="protein sequence ID" value="NME98611.1"/>
    <property type="molecule type" value="Genomic_DNA"/>
</dbReference>
<feature type="transmembrane region" description="Helical" evidence="1">
    <location>
        <begin position="81"/>
        <end position="101"/>
    </location>
</feature>
<keyword evidence="1" id="KW-0472">Membrane</keyword>
<evidence type="ECO:0008006" key="4">
    <source>
        <dbReference type="Google" id="ProtNLM"/>
    </source>
</evidence>
<dbReference type="RefSeq" id="WP_168975177.1">
    <property type="nucleotide sequence ID" value="NZ_CAMJCG010000070.1"/>
</dbReference>
<feature type="transmembrane region" description="Helical" evidence="1">
    <location>
        <begin position="20"/>
        <end position="37"/>
    </location>
</feature>
<evidence type="ECO:0000313" key="2">
    <source>
        <dbReference type="EMBL" id="NME98611.1"/>
    </source>
</evidence>
<comment type="caution">
    <text evidence="2">The sequence shown here is derived from an EMBL/GenBank/DDBJ whole genome shotgun (WGS) entry which is preliminary data.</text>
</comment>
<evidence type="ECO:0000256" key="1">
    <source>
        <dbReference type="SAM" id="Phobius"/>
    </source>
</evidence>
<dbReference type="AlphaFoldDB" id="A0A848CUG8"/>
<gene>
    <name evidence="2" type="ORF">HF838_10100</name>
</gene>
<sequence>MQFNVLYRRGNRPRVLNPFILLNLVIFIVAVLLYVVNENILKPVAGYIFFKNHFNDLLAMLLFLPYSNLLLSLYKKKDITLVSFWHTFVFSMLAGLSWEYVTPLYNTKSTSDPIDVGMYVAGGMIYWLLLYCFLTRKRVNSAK</sequence>
<reference evidence="2 3" key="1">
    <citation type="submission" date="2020-04" db="EMBL/GenBank/DDBJ databases">
        <authorList>
            <person name="Hitch T.C.A."/>
            <person name="Wylensek D."/>
            <person name="Clavel T."/>
        </authorList>
    </citation>
    <scope>NUCLEOTIDE SEQUENCE [LARGE SCALE GENOMIC DNA]</scope>
    <source>
        <strain evidence="2 3">WB01_D5_05</strain>
    </source>
</reference>
<accession>A0A848CUG8</accession>